<reference evidence="5 6" key="1">
    <citation type="submission" date="2009-12" db="EMBL/GenBank/DDBJ databases">
        <title>Genome Sequence of Prevotella timonensis CRIS 5C-B1.</title>
        <authorList>
            <person name="Durkin A.S."/>
            <person name="Madupu R."/>
            <person name="Torralba M."/>
            <person name="Methe B."/>
            <person name="Sutton G."/>
            <person name="Strausberg R.L."/>
            <person name="Nelson K.E."/>
        </authorList>
    </citation>
    <scope>NUCLEOTIDE SEQUENCE [LARGE SCALE GENOMIC DNA]</scope>
    <source>
        <strain evidence="5 6">CRIS 5C-B1</strain>
    </source>
</reference>
<protein>
    <submittedName>
        <fullName evidence="5">Transcriptional regulator, LuxR family</fullName>
    </submittedName>
</protein>
<dbReference type="AlphaFoldDB" id="D1W148"/>
<sequence length="221" mass="24990">MLINSIENPKRNGNFVVAMEKQMIKNGRPQIAIIDSNTLAILGLQQILQDVFPIMEVSTFNSFDELSQNFPDSFFHYFVSVSIVLENRGFFLDRRRKTIVLTTSNDPMTQLTGFHSICVNVPEDELVRSVLMLEQHAHGTGQHLPPLPKVLKKKVLSDREIEVLSLIVQGYINKEIADRLNIGMTTVITHRKNIMEKLGVKSVSALTIYAVTHGYVDINNI</sequence>
<keyword evidence="2" id="KW-0238">DNA-binding</keyword>
<dbReference type="PROSITE" id="PS00622">
    <property type="entry name" value="HTH_LUXR_1"/>
    <property type="match status" value="1"/>
</dbReference>
<dbReference type="Gene3D" id="1.10.10.10">
    <property type="entry name" value="Winged helix-like DNA-binding domain superfamily/Winged helix DNA-binding domain"/>
    <property type="match status" value="1"/>
</dbReference>
<dbReference type="PANTHER" id="PTHR44688:SF16">
    <property type="entry name" value="DNA-BINDING TRANSCRIPTIONAL ACTIVATOR DEVR_DOSR"/>
    <property type="match status" value="1"/>
</dbReference>
<dbReference type="Pfam" id="PF00196">
    <property type="entry name" value="GerE"/>
    <property type="match status" value="1"/>
</dbReference>
<dbReference type="InterPro" id="IPR036388">
    <property type="entry name" value="WH-like_DNA-bd_sf"/>
</dbReference>
<proteinExistence type="predicted"/>
<evidence type="ECO:0000313" key="5">
    <source>
        <dbReference type="EMBL" id="EFA96915.1"/>
    </source>
</evidence>
<dbReference type="CDD" id="cd06170">
    <property type="entry name" value="LuxR_C_like"/>
    <property type="match status" value="1"/>
</dbReference>
<dbReference type="GO" id="GO:0006355">
    <property type="term" value="P:regulation of DNA-templated transcription"/>
    <property type="evidence" value="ECO:0007669"/>
    <property type="project" value="InterPro"/>
</dbReference>
<dbReference type="SMART" id="SM00421">
    <property type="entry name" value="HTH_LUXR"/>
    <property type="match status" value="1"/>
</dbReference>
<gene>
    <name evidence="5" type="ORF">HMPREF9019_1870</name>
</gene>
<dbReference type="PANTHER" id="PTHR44688">
    <property type="entry name" value="DNA-BINDING TRANSCRIPTIONAL ACTIVATOR DEVR_DOSR"/>
    <property type="match status" value="1"/>
</dbReference>
<evidence type="ECO:0000259" key="4">
    <source>
        <dbReference type="PROSITE" id="PS50043"/>
    </source>
</evidence>
<keyword evidence="1" id="KW-0805">Transcription regulation</keyword>
<name>D1W148_9BACT</name>
<dbReference type="InterPro" id="IPR016032">
    <property type="entry name" value="Sig_transdc_resp-reg_C-effctor"/>
</dbReference>
<dbReference type="PRINTS" id="PR00038">
    <property type="entry name" value="HTHLUXR"/>
</dbReference>
<keyword evidence="3" id="KW-0804">Transcription</keyword>
<dbReference type="PROSITE" id="PS50043">
    <property type="entry name" value="HTH_LUXR_2"/>
    <property type="match status" value="1"/>
</dbReference>
<keyword evidence="6" id="KW-1185">Reference proteome</keyword>
<dbReference type="SUPFAM" id="SSF46894">
    <property type="entry name" value="C-terminal effector domain of the bipartite response regulators"/>
    <property type="match status" value="1"/>
</dbReference>
<dbReference type="eggNOG" id="COG2197">
    <property type="taxonomic scope" value="Bacteria"/>
</dbReference>
<evidence type="ECO:0000313" key="6">
    <source>
        <dbReference type="Proteomes" id="UP000004001"/>
    </source>
</evidence>
<organism evidence="5 6">
    <name type="scientific">Hoylesella timonensis CRIS 5C-B1</name>
    <dbReference type="NCBI Taxonomy" id="679189"/>
    <lineage>
        <taxon>Bacteria</taxon>
        <taxon>Pseudomonadati</taxon>
        <taxon>Bacteroidota</taxon>
        <taxon>Bacteroidia</taxon>
        <taxon>Bacteroidales</taxon>
        <taxon>Prevotellaceae</taxon>
        <taxon>Hoylesella</taxon>
    </lineage>
</organism>
<evidence type="ECO:0000256" key="1">
    <source>
        <dbReference type="ARBA" id="ARBA00023015"/>
    </source>
</evidence>
<evidence type="ECO:0000256" key="2">
    <source>
        <dbReference type="ARBA" id="ARBA00023125"/>
    </source>
</evidence>
<dbReference type="Proteomes" id="UP000004001">
    <property type="component" value="Unassembled WGS sequence"/>
</dbReference>
<comment type="caution">
    <text evidence="5">The sequence shown here is derived from an EMBL/GenBank/DDBJ whole genome shotgun (WGS) entry which is preliminary data.</text>
</comment>
<accession>D1W148</accession>
<dbReference type="InterPro" id="IPR000792">
    <property type="entry name" value="Tscrpt_reg_LuxR_C"/>
</dbReference>
<feature type="domain" description="HTH luxR-type" evidence="4">
    <location>
        <begin position="149"/>
        <end position="214"/>
    </location>
</feature>
<dbReference type="EMBL" id="ADEF01000051">
    <property type="protein sequence ID" value="EFA96915.1"/>
    <property type="molecule type" value="Genomic_DNA"/>
</dbReference>
<dbReference type="GO" id="GO:0003677">
    <property type="term" value="F:DNA binding"/>
    <property type="evidence" value="ECO:0007669"/>
    <property type="project" value="UniProtKB-KW"/>
</dbReference>
<evidence type="ECO:0000256" key="3">
    <source>
        <dbReference type="ARBA" id="ARBA00023163"/>
    </source>
</evidence>